<protein>
    <submittedName>
        <fullName evidence="1">DUF533 domain-containing protein</fullName>
    </submittedName>
</protein>
<proteinExistence type="predicted"/>
<sequence length="241" mass="24320">MGVFDDLTRSLGSITGSGSSGQQNQVGSGLGALLGSAAAGGILGALLGGSKGVQKAAKNAAAIGIGAGGAMLAYKLFQKWQQGRSADAPAPAAVAPQSIQGAVQGWSGAGTPALAPAADAQAEILLEAMVFAARADGHIDAQEEKLILQSSGQLAPGGDLQLKLSRYLNCPLDPNDLAAKVSDPEQKRDLYLLSALIVKPDTFMEQNYLAALAQALGLSAELKAELDNTAAAQRQALLTAS</sequence>
<gene>
    <name evidence="1" type="ORF">IAB19_06505</name>
</gene>
<comment type="caution">
    <text evidence="1">The sequence shown here is derived from an EMBL/GenBank/DDBJ whole genome shotgun (WGS) entry which is preliminary data.</text>
</comment>
<reference evidence="1" key="2">
    <citation type="journal article" date="2021" name="PeerJ">
        <title>Extensive microbial diversity within the chicken gut microbiome revealed by metagenomics and culture.</title>
        <authorList>
            <person name="Gilroy R."/>
            <person name="Ravi A."/>
            <person name="Getino M."/>
            <person name="Pursley I."/>
            <person name="Horton D.L."/>
            <person name="Alikhan N.F."/>
            <person name="Baker D."/>
            <person name="Gharbi K."/>
            <person name="Hall N."/>
            <person name="Watson M."/>
            <person name="Adriaenssens E.M."/>
            <person name="Foster-Nyarko E."/>
            <person name="Jarju S."/>
            <person name="Secka A."/>
            <person name="Antonio M."/>
            <person name="Oren A."/>
            <person name="Chaudhuri R.R."/>
            <person name="La Ragione R."/>
            <person name="Hildebrand F."/>
            <person name="Pallen M.J."/>
        </authorList>
    </citation>
    <scope>NUCLEOTIDE SEQUENCE</scope>
    <source>
        <strain evidence="1">17213</strain>
    </source>
</reference>
<dbReference type="Pfam" id="PF04391">
    <property type="entry name" value="DUF533"/>
    <property type="match status" value="1"/>
</dbReference>
<reference evidence="1" key="1">
    <citation type="submission" date="2020-10" db="EMBL/GenBank/DDBJ databases">
        <authorList>
            <person name="Gilroy R."/>
        </authorList>
    </citation>
    <scope>NUCLEOTIDE SEQUENCE</scope>
    <source>
        <strain evidence="1">17213</strain>
    </source>
</reference>
<evidence type="ECO:0000313" key="2">
    <source>
        <dbReference type="Proteomes" id="UP000823631"/>
    </source>
</evidence>
<name>A0A9D9DCU9_9GAMM</name>
<dbReference type="SUPFAM" id="SSF158682">
    <property type="entry name" value="TerB-like"/>
    <property type="match status" value="1"/>
</dbReference>
<organism evidence="1 2">
    <name type="scientific">Candidatus Avisuccinivibrio stercorigallinarum</name>
    <dbReference type="NCBI Taxonomy" id="2840704"/>
    <lineage>
        <taxon>Bacteria</taxon>
        <taxon>Pseudomonadati</taxon>
        <taxon>Pseudomonadota</taxon>
        <taxon>Gammaproteobacteria</taxon>
        <taxon>Aeromonadales</taxon>
        <taxon>Succinivibrionaceae</taxon>
        <taxon>Succinivibrionaceae incertae sedis</taxon>
        <taxon>Candidatus Avisuccinivibrio</taxon>
    </lineage>
</organism>
<dbReference type="InterPro" id="IPR007486">
    <property type="entry name" value="YebE"/>
</dbReference>
<evidence type="ECO:0000313" key="1">
    <source>
        <dbReference type="EMBL" id="MBO8416010.1"/>
    </source>
</evidence>
<dbReference type="InterPro" id="IPR029024">
    <property type="entry name" value="TerB-like"/>
</dbReference>
<dbReference type="AlphaFoldDB" id="A0A9D9DCU9"/>
<dbReference type="CDD" id="cd07178">
    <property type="entry name" value="terB_like_YebE"/>
    <property type="match status" value="1"/>
</dbReference>
<dbReference type="Proteomes" id="UP000823631">
    <property type="component" value="Unassembled WGS sequence"/>
</dbReference>
<accession>A0A9D9DCU9</accession>
<dbReference type="EMBL" id="JADINH010000137">
    <property type="protein sequence ID" value="MBO8416010.1"/>
    <property type="molecule type" value="Genomic_DNA"/>
</dbReference>